<proteinExistence type="predicted"/>
<feature type="region of interest" description="Disordered" evidence="1">
    <location>
        <begin position="116"/>
        <end position="138"/>
    </location>
</feature>
<evidence type="ECO:0000313" key="2">
    <source>
        <dbReference type="EMBL" id="MBB5285109.1"/>
    </source>
</evidence>
<dbReference type="AlphaFoldDB" id="A0A840TZP4"/>
<dbReference type="EMBL" id="JACHGF010000004">
    <property type="protein sequence ID" value="MBB5285109.1"/>
    <property type="molecule type" value="Genomic_DNA"/>
</dbReference>
<evidence type="ECO:0008006" key="4">
    <source>
        <dbReference type="Google" id="ProtNLM"/>
    </source>
</evidence>
<feature type="compositionally biased region" description="Polar residues" evidence="1">
    <location>
        <begin position="126"/>
        <end position="138"/>
    </location>
</feature>
<protein>
    <recommendedName>
        <fullName evidence="4">Phosphoribosylpyrophosphate synthetase</fullName>
    </recommendedName>
</protein>
<organism evidence="2 3">
    <name type="scientific">Rhabdobacter roseus</name>
    <dbReference type="NCBI Taxonomy" id="1655419"/>
    <lineage>
        <taxon>Bacteria</taxon>
        <taxon>Pseudomonadati</taxon>
        <taxon>Bacteroidota</taxon>
        <taxon>Cytophagia</taxon>
        <taxon>Cytophagales</taxon>
        <taxon>Cytophagaceae</taxon>
        <taxon>Rhabdobacter</taxon>
    </lineage>
</organism>
<gene>
    <name evidence="2" type="ORF">HNQ92_003257</name>
</gene>
<evidence type="ECO:0000256" key="1">
    <source>
        <dbReference type="SAM" id="MobiDB-lite"/>
    </source>
</evidence>
<evidence type="ECO:0000313" key="3">
    <source>
        <dbReference type="Proteomes" id="UP000557307"/>
    </source>
</evidence>
<comment type="caution">
    <text evidence="2">The sequence shown here is derived from an EMBL/GenBank/DDBJ whole genome shotgun (WGS) entry which is preliminary data.</text>
</comment>
<dbReference type="Proteomes" id="UP000557307">
    <property type="component" value="Unassembled WGS sequence"/>
</dbReference>
<sequence>MDNASESKEHRNKLDTIVEVLNDLKERGYKYDFNLTAHALQFYENGQAYSLSPDDFEIVEVRRFEGMSDPSDNAIIYVIESTRGLKGTLVDAYGVYSDELSQEMIKKLDTRYTTLYKDPEGGDQTDLYSNPKEGNQTK</sequence>
<accession>A0A840TZP4</accession>
<dbReference type="RefSeq" id="WP_246440241.1">
    <property type="nucleotide sequence ID" value="NZ_JACHGF010000004.1"/>
</dbReference>
<reference evidence="2 3" key="1">
    <citation type="submission" date="2020-08" db="EMBL/GenBank/DDBJ databases">
        <title>Genomic Encyclopedia of Type Strains, Phase IV (KMG-IV): sequencing the most valuable type-strain genomes for metagenomic binning, comparative biology and taxonomic classification.</title>
        <authorList>
            <person name="Goeker M."/>
        </authorList>
    </citation>
    <scope>NUCLEOTIDE SEQUENCE [LARGE SCALE GENOMIC DNA]</scope>
    <source>
        <strain evidence="2 3">DSM 105074</strain>
    </source>
</reference>
<keyword evidence="3" id="KW-1185">Reference proteome</keyword>
<name>A0A840TZP4_9BACT</name>